<evidence type="ECO:0000313" key="1">
    <source>
        <dbReference type="EMBL" id="MEL0629430.1"/>
    </source>
</evidence>
<dbReference type="Proteomes" id="UP001369082">
    <property type="component" value="Unassembled WGS sequence"/>
</dbReference>
<name>A0ABU9GQ87_9GAMM</name>
<proteinExistence type="predicted"/>
<sequence>MALEKAYSNEYQEVINAELAYELFWAGVIKNKSDFQCPSDVCSAKVTCINLDSEKQNMLQIPHFRGYRHAKDCEVVSGNSTKELTGENQDREVAPDVFCLTRPEKQLTQKTISKLNHKEKVFDNTTSTKQTNNTSINRSAYYYSVRSIVNQYLRYRKEDSLGNNSINIAKQAITYQALFKGVFKQPLEKLPNTGLIYWGVAFINYLADIQCYKVTFKEPLTTQGNMIKPSLFISQQAIDAYPMKNLLLKRLQTVSALKDKRAFVFVYGKPAAKSEKYINFEINNLDFLEIRYLDLFDELKK</sequence>
<organism evidence="1 2">
    <name type="scientific">Psychromonas aquatilis</name>
    <dbReference type="NCBI Taxonomy" id="2005072"/>
    <lineage>
        <taxon>Bacteria</taxon>
        <taxon>Pseudomonadati</taxon>
        <taxon>Pseudomonadota</taxon>
        <taxon>Gammaproteobacteria</taxon>
        <taxon>Alteromonadales</taxon>
        <taxon>Psychromonadaceae</taxon>
        <taxon>Psychromonas</taxon>
    </lineage>
</organism>
<gene>
    <name evidence="1" type="ORF">V6256_07400</name>
</gene>
<comment type="caution">
    <text evidence="1">The sequence shown here is derived from an EMBL/GenBank/DDBJ whole genome shotgun (WGS) entry which is preliminary data.</text>
</comment>
<keyword evidence="2" id="KW-1185">Reference proteome</keyword>
<dbReference type="RefSeq" id="WP_341597439.1">
    <property type="nucleotide sequence ID" value="NZ_JBAKAZ010000022.1"/>
</dbReference>
<dbReference type="EMBL" id="JBAKAZ010000022">
    <property type="protein sequence ID" value="MEL0629430.1"/>
    <property type="molecule type" value="Genomic_DNA"/>
</dbReference>
<accession>A0ABU9GQ87</accession>
<evidence type="ECO:0000313" key="2">
    <source>
        <dbReference type="Proteomes" id="UP001369082"/>
    </source>
</evidence>
<reference evidence="1 2" key="1">
    <citation type="submission" date="2024-02" db="EMBL/GenBank/DDBJ databases">
        <title>Bacteria isolated from the canopy kelp, Nereocystis luetkeana.</title>
        <authorList>
            <person name="Pfister C.A."/>
            <person name="Younker I.T."/>
            <person name="Light S.H."/>
        </authorList>
    </citation>
    <scope>NUCLEOTIDE SEQUENCE [LARGE SCALE GENOMIC DNA]</scope>
    <source>
        <strain evidence="1 2">TI.1.05</strain>
    </source>
</reference>
<protein>
    <submittedName>
        <fullName evidence="1">Uncharacterized protein</fullName>
    </submittedName>
</protein>